<name>A0A0H5SIB5_HERHM</name>
<evidence type="ECO:0000313" key="4">
    <source>
        <dbReference type="Proteomes" id="UP000236497"/>
    </source>
</evidence>
<protein>
    <recommendedName>
        <fullName evidence="5">Polymer-forming protein</fullName>
    </recommendedName>
</protein>
<dbReference type="RefSeq" id="WP_103202627.1">
    <property type="nucleotide sequence ID" value="NZ_CVTD020000015.1"/>
</dbReference>
<evidence type="ECO:0008006" key="5">
    <source>
        <dbReference type="Google" id="ProtNLM"/>
    </source>
</evidence>
<evidence type="ECO:0000313" key="3">
    <source>
        <dbReference type="EMBL" id="CRZ34526.1"/>
    </source>
</evidence>
<dbReference type="Pfam" id="PF04519">
    <property type="entry name" value="Bactofilin"/>
    <property type="match status" value="2"/>
</dbReference>
<dbReference type="AlphaFoldDB" id="A0A0H5SIB5"/>
<sequence>MGFFKDFKDDLSKAVDELLPDSNENSDDLSEMVNTLDSDEPTNDESNDDMQALLDEIENDANDKSDYDPNSDTENEHKITGVNETNKNENKDVLEVGEGDMEENIDLELLDALNSEEDKKDDASLKENTAEEKVHAASVDDAKEDEVTVISKGTVISGNISSKGSLDIMGNVTGDVECLGKLTITGKVIGNATAAEIYVNTERMEGSINSEGSVKIGLGTVVIGDILGTSAVIAGAVKGDIDVNGPVVIDSTAIIKGNIKAKSLQINNGAVVDGFCSLTYSDVNLDNIFE</sequence>
<proteinExistence type="inferred from homology"/>
<feature type="region of interest" description="Disordered" evidence="2">
    <location>
        <begin position="111"/>
        <end position="140"/>
    </location>
</feature>
<organism evidence="3 4">
    <name type="scientific">Herbinix hemicellulosilytica</name>
    <dbReference type="NCBI Taxonomy" id="1564487"/>
    <lineage>
        <taxon>Bacteria</taxon>
        <taxon>Bacillati</taxon>
        <taxon>Bacillota</taxon>
        <taxon>Clostridia</taxon>
        <taxon>Lachnospirales</taxon>
        <taxon>Lachnospiraceae</taxon>
        <taxon>Herbinix</taxon>
    </lineage>
</organism>
<reference evidence="3 4" key="1">
    <citation type="submission" date="2015-06" db="EMBL/GenBank/DDBJ databases">
        <authorList>
            <person name="Wibberg Daniel"/>
        </authorList>
    </citation>
    <scope>NUCLEOTIDE SEQUENCE [LARGE SCALE GENOMIC DNA]</scope>
    <source>
        <strain evidence="3 4">T3/55T</strain>
    </source>
</reference>
<gene>
    <name evidence="3" type="ORF">HHT355_1325</name>
</gene>
<feature type="compositionally biased region" description="Acidic residues" evidence="2">
    <location>
        <begin position="37"/>
        <end position="48"/>
    </location>
</feature>
<feature type="compositionally biased region" description="Basic and acidic residues" evidence="2">
    <location>
        <begin position="116"/>
        <end position="140"/>
    </location>
</feature>
<dbReference type="InterPro" id="IPR007607">
    <property type="entry name" value="BacA/B"/>
</dbReference>
<accession>A0A0H5SIB5</accession>
<dbReference type="EMBL" id="CVTD020000015">
    <property type="protein sequence ID" value="CRZ34526.1"/>
    <property type="molecule type" value="Genomic_DNA"/>
</dbReference>
<keyword evidence="4" id="KW-1185">Reference proteome</keyword>
<evidence type="ECO:0000256" key="2">
    <source>
        <dbReference type="SAM" id="MobiDB-lite"/>
    </source>
</evidence>
<dbReference type="Proteomes" id="UP000236497">
    <property type="component" value="Unassembled WGS sequence"/>
</dbReference>
<dbReference type="PANTHER" id="PTHR35024:SF4">
    <property type="entry name" value="POLYMER-FORMING CYTOSKELETAL PROTEIN"/>
    <property type="match status" value="1"/>
</dbReference>
<feature type="region of interest" description="Disordered" evidence="2">
    <location>
        <begin position="18"/>
        <end position="90"/>
    </location>
</feature>
<comment type="similarity">
    <text evidence="1">Belongs to the bactofilin family.</text>
</comment>
<evidence type="ECO:0000256" key="1">
    <source>
        <dbReference type="ARBA" id="ARBA00044755"/>
    </source>
</evidence>
<dbReference type="PANTHER" id="PTHR35024">
    <property type="entry name" value="HYPOTHETICAL CYTOSOLIC PROTEIN"/>
    <property type="match status" value="1"/>
</dbReference>
<dbReference type="OrthoDB" id="1651736at2"/>